<dbReference type="InterPro" id="IPR013149">
    <property type="entry name" value="ADH-like_C"/>
</dbReference>
<dbReference type="GO" id="GO:0016651">
    <property type="term" value="F:oxidoreductase activity, acting on NAD(P)H"/>
    <property type="evidence" value="ECO:0007669"/>
    <property type="project" value="InterPro"/>
</dbReference>
<accession>A0A9W4XCQ8</accession>
<dbReference type="InterPro" id="IPR036291">
    <property type="entry name" value="NAD(P)-bd_dom_sf"/>
</dbReference>
<dbReference type="Pfam" id="PF08240">
    <property type="entry name" value="ADH_N"/>
    <property type="match status" value="1"/>
</dbReference>
<evidence type="ECO:0000259" key="5">
    <source>
        <dbReference type="SMART" id="SM00829"/>
    </source>
</evidence>
<keyword evidence="7" id="KW-1185">Reference proteome</keyword>
<evidence type="ECO:0000256" key="4">
    <source>
        <dbReference type="ARBA" id="ARBA00023002"/>
    </source>
</evidence>
<dbReference type="CDD" id="cd08249">
    <property type="entry name" value="enoyl_reductase_like"/>
    <property type="match status" value="1"/>
</dbReference>
<gene>
    <name evidence="6" type="ORF">PDIGIT_LOCUS32</name>
</gene>
<dbReference type="Gene3D" id="3.40.50.720">
    <property type="entry name" value="NAD(P)-binding Rossmann-like Domain"/>
    <property type="match status" value="1"/>
</dbReference>
<dbReference type="SUPFAM" id="SSF54909">
    <property type="entry name" value="Dimeric alpha+beta barrel"/>
    <property type="match status" value="1"/>
</dbReference>
<comment type="caution">
    <text evidence="6">The sequence shown here is derived from an EMBL/GenBank/DDBJ whole genome shotgun (WGS) entry which is preliminary data.</text>
</comment>
<dbReference type="SMART" id="SM00829">
    <property type="entry name" value="PKS_ER"/>
    <property type="match status" value="1"/>
</dbReference>
<dbReference type="Gene3D" id="3.90.180.10">
    <property type="entry name" value="Medium-chain alcohol dehydrogenases, catalytic domain"/>
    <property type="match status" value="1"/>
</dbReference>
<dbReference type="NCBIfam" id="TIGR02118">
    <property type="entry name" value="EthD family reductase"/>
    <property type="match status" value="1"/>
</dbReference>
<keyword evidence="4" id="KW-0560">Oxidoreductase</keyword>
<feature type="domain" description="Enoyl reductase (ER)" evidence="5">
    <location>
        <begin position="10"/>
        <end position="357"/>
    </location>
</feature>
<dbReference type="InterPro" id="IPR011008">
    <property type="entry name" value="Dimeric_a/b-barrel"/>
</dbReference>
<comment type="subunit">
    <text evidence="3">Monomer.</text>
</comment>
<organism evidence="6 7">
    <name type="scientific">Periconia digitata</name>
    <dbReference type="NCBI Taxonomy" id="1303443"/>
    <lineage>
        <taxon>Eukaryota</taxon>
        <taxon>Fungi</taxon>
        <taxon>Dikarya</taxon>
        <taxon>Ascomycota</taxon>
        <taxon>Pezizomycotina</taxon>
        <taxon>Dothideomycetes</taxon>
        <taxon>Pleosporomycetidae</taxon>
        <taxon>Pleosporales</taxon>
        <taxon>Massarineae</taxon>
        <taxon>Periconiaceae</taxon>
        <taxon>Periconia</taxon>
    </lineage>
</organism>
<dbReference type="EMBL" id="CAOQHR010000001">
    <property type="protein sequence ID" value="CAI6226151.1"/>
    <property type="molecule type" value="Genomic_DNA"/>
</dbReference>
<dbReference type="InterPro" id="IPR020843">
    <property type="entry name" value="ER"/>
</dbReference>
<dbReference type="InterPro" id="IPR009799">
    <property type="entry name" value="EthD_dom"/>
</dbReference>
<protein>
    <recommendedName>
        <fullName evidence="5">Enoyl reductase (ER) domain-containing protein</fullName>
    </recommendedName>
</protein>
<evidence type="ECO:0000256" key="3">
    <source>
        <dbReference type="ARBA" id="ARBA00011245"/>
    </source>
</evidence>
<evidence type="ECO:0000313" key="7">
    <source>
        <dbReference type="Proteomes" id="UP001152607"/>
    </source>
</evidence>
<proteinExistence type="inferred from homology"/>
<dbReference type="Proteomes" id="UP001152607">
    <property type="component" value="Unassembled WGS sequence"/>
</dbReference>
<sequence length="470" mass="50373">MSLPSSFQAGEVSTPKASTTLAVRSLSALGPNEVGIKIAATAINPVDRKMRDYDAFLKQYPAILGSDAAGVIAAIGSDVKNFQVGDRVFFQGIIGIFESSTFQQYCKMPSELVAKTPKNITDEEAAGVSLASIAVVTAFYSKDGHGMTPPWEQGGRTAGQGKSIVIIGGASSVGQYAIQMARLSGYERIITNASTNNHEFLKNKIGAHIVLDRSDSTPEAVAAALGDVPLDFVFDAISVPPTQKLGVQILQKANVSSSQKHLVTVHVVEPDAPSPEAVELGKSQEPRVEIRQILGIGSSPALRPLSEPFAKAIGGEDGYIARGLFTPNRPHVVAGGLAALEEALDLNKKGVSGKKIVIHPFDARIRDTTPATVTILYPRKEGWNFDLDYYLSKHLPLSVKHWKPQGLKSYRVTKFADDHPYTYGCAMNWENIDAFNRASQQESGKEVLGDIPNFTSEQPVLMAGEVVGSG</sequence>
<dbReference type="SUPFAM" id="SSF51735">
    <property type="entry name" value="NAD(P)-binding Rossmann-fold domains"/>
    <property type="match status" value="1"/>
</dbReference>
<comment type="similarity">
    <text evidence="2">Belongs to the zinc-containing alcohol dehydrogenase family.</text>
</comment>
<dbReference type="AlphaFoldDB" id="A0A9W4XCQ8"/>
<comment type="similarity">
    <text evidence="1">Belongs to the tpcK family.</text>
</comment>
<dbReference type="PANTHER" id="PTHR45348">
    <property type="entry name" value="HYPOTHETICAL OXIDOREDUCTASE (EUROFUNG)"/>
    <property type="match status" value="1"/>
</dbReference>
<evidence type="ECO:0000256" key="1">
    <source>
        <dbReference type="ARBA" id="ARBA00005986"/>
    </source>
</evidence>
<dbReference type="Pfam" id="PF00107">
    <property type="entry name" value="ADH_zinc_N"/>
    <property type="match status" value="1"/>
</dbReference>
<dbReference type="InterPro" id="IPR011032">
    <property type="entry name" value="GroES-like_sf"/>
</dbReference>
<dbReference type="OrthoDB" id="4892971at2759"/>
<dbReference type="InterPro" id="IPR047122">
    <property type="entry name" value="Trans-enoyl_RdTase-like"/>
</dbReference>
<dbReference type="SUPFAM" id="SSF50129">
    <property type="entry name" value="GroES-like"/>
    <property type="match status" value="1"/>
</dbReference>
<dbReference type="Gene3D" id="3.30.70.100">
    <property type="match status" value="1"/>
</dbReference>
<evidence type="ECO:0000256" key="2">
    <source>
        <dbReference type="ARBA" id="ARBA00008072"/>
    </source>
</evidence>
<dbReference type="PANTHER" id="PTHR45348:SF2">
    <property type="entry name" value="ZINC-TYPE ALCOHOL DEHYDROGENASE-LIKE PROTEIN C2E1P3.01"/>
    <property type="match status" value="1"/>
</dbReference>
<name>A0A9W4XCQ8_9PLEO</name>
<dbReference type="InterPro" id="IPR013154">
    <property type="entry name" value="ADH-like_N"/>
</dbReference>
<reference evidence="6" key="1">
    <citation type="submission" date="2023-01" db="EMBL/GenBank/DDBJ databases">
        <authorList>
            <person name="Van Ghelder C."/>
            <person name="Rancurel C."/>
        </authorList>
    </citation>
    <scope>NUCLEOTIDE SEQUENCE</scope>
    <source>
        <strain evidence="6">CNCM I-4278</strain>
    </source>
</reference>
<evidence type="ECO:0000313" key="6">
    <source>
        <dbReference type="EMBL" id="CAI6226151.1"/>
    </source>
</evidence>